<feature type="compositionally biased region" description="Basic and acidic residues" evidence="1">
    <location>
        <begin position="95"/>
        <end position="121"/>
    </location>
</feature>
<feature type="compositionally biased region" description="Polar residues" evidence="1">
    <location>
        <begin position="146"/>
        <end position="172"/>
    </location>
</feature>
<feature type="region of interest" description="Disordered" evidence="1">
    <location>
        <begin position="95"/>
        <end position="172"/>
    </location>
</feature>
<dbReference type="RefSeq" id="WP_379592504.1">
    <property type="nucleotide sequence ID" value="NZ_JBHRTN010000002.1"/>
</dbReference>
<feature type="region of interest" description="Disordered" evidence="1">
    <location>
        <begin position="53"/>
        <end position="81"/>
    </location>
</feature>
<dbReference type="EMBL" id="JBHRTN010000002">
    <property type="protein sequence ID" value="MFC3123534.1"/>
    <property type="molecule type" value="Genomic_DNA"/>
</dbReference>
<sequence length="172" mass="19651">MSQPISAERRMLTGSELAAVERSHYPAICGLERRELVEVARNLREFRDKARDISRSRRREMRGKAEQRGARPAAETSGLMEKKQVFASALKRVNRELTRQEETERRGRQGEIARKALEMKRANRVRRHPSAGRTARHGMRTVESDAVTTSVDPRQVGSVSQQNKNFQARNDG</sequence>
<reference evidence="3" key="1">
    <citation type="journal article" date="2019" name="Int. J. Syst. Evol. Microbiol.">
        <title>The Global Catalogue of Microorganisms (GCM) 10K type strain sequencing project: providing services to taxonomists for standard genome sequencing and annotation.</title>
        <authorList>
            <consortium name="The Broad Institute Genomics Platform"/>
            <consortium name="The Broad Institute Genome Sequencing Center for Infectious Disease"/>
            <person name="Wu L."/>
            <person name="Ma J."/>
        </authorList>
    </citation>
    <scope>NUCLEOTIDE SEQUENCE [LARGE SCALE GENOMIC DNA]</scope>
    <source>
        <strain evidence="3">KCTC 52094</strain>
    </source>
</reference>
<keyword evidence="3" id="KW-1185">Reference proteome</keyword>
<dbReference type="Proteomes" id="UP001595593">
    <property type="component" value="Unassembled WGS sequence"/>
</dbReference>
<evidence type="ECO:0000313" key="2">
    <source>
        <dbReference type="EMBL" id="MFC3123534.1"/>
    </source>
</evidence>
<feature type="compositionally biased region" description="Basic residues" evidence="1">
    <location>
        <begin position="122"/>
        <end position="139"/>
    </location>
</feature>
<accession>A0ABV7FW19</accession>
<comment type="caution">
    <text evidence="2">The sequence shown here is derived from an EMBL/GenBank/DDBJ whole genome shotgun (WGS) entry which is preliminary data.</text>
</comment>
<name>A0ABV7FW19_9PROT</name>
<organism evidence="2 3">
    <name type="scientific">Teichococcus globiformis</name>
    <dbReference type="NCBI Taxonomy" id="2307229"/>
    <lineage>
        <taxon>Bacteria</taxon>
        <taxon>Pseudomonadati</taxon>
        <taxon>Pseudomonadota</taxon>
        <taxon>Alphaproteobacteria</taxon>
        <taxon>Acetobacterales</taxon>
        <taxon>Roseomonadaceae</taxon>
        <taxon>Roseomonas</taxon>
    </lineage>
</organism>
<protein>
    <submittedName>
        <fullName evidence="2">Uncharacterized protein</fullName>
    </submittedName>
</protein>
<gene>
    <name evidence="2" type="ORF">ACFOD4_00560</name>
</gene>
<proteinExistence type="predicted"/>
<evidence type="ECO:0000256" key="1">
    <source>
        <dbReference type="SAM" id="MobiDB-lite"/>
    </source>
</evidence>
<evidence type="ECO:0000313" key="3">
    <source>
        <dbReference type="Proteomes" id="UP001595593"/>
    </source>
</evidence>